<dbReference type="AlphaFoldDB" id="A0A7J6HIA4"/>
<feature type="region of interest" description="Disordered" evidence="1">
    <location>
        <begin position="1"/>
        <end position="35"/>
    </location>
</feature>
<organism evidence="2 3">
    <name type="scientific">Cannabis sativa</name>
    <name type="common">Hemp</name>
    <name type="synonym">Marijuana</name>
    <dbReference type="NCBI Taxonomy" id="3483"/>
    <lineage>
        <taxon>Eukaryota</taxon>
        <taxon>Viridiplantae</taxon>
        <taxon>Streptophyta</taxon>
        <taxon>Embryophyta</taxon>
        <taxon>Tracheophyta</taxon>
        <taxon>Spermatophyta</taxon>
        <taxon>Magnoliopsida</taxon>
        <taxon>eudicotyledons</taxon>
        <taxon>Gunneridae</taxon>
        <taxon>Pentapetalae</taxon>
        <taxon>rosids</taxon>
        <taxon>fabids</taxon>
        <taxon>Rosales</taxon>
        <taxon>Cannabaceae</taxon>
        <taxon>Cannabis</taxon>
    </lineage>
</organism>
<name>A0A7J6HIA4_CANSA</name>
<sequence length="157" mass="17763">MGNCITSKHQISGEDHVQYDHEVQDSSETQLALSTPSKLEDLKKLAKKKNRVRFKVEEEEEDRDDQDDGVSKCSSSSSIGNIDSKSGVVRIRLVVTQQELKQILNYKKNNDCKVSSLEQLLSEMKLSRRSKVLEVEEKSSDNNGTWSPALETIPEDH</sequence>
<accession>A0A7J6HIA4</accession>
<evidence type="ECO:0000313" key="3">
    <source>
        <dbReference type="Proteomes" id="UP000583929"/>
    </source>
</evidence>
<evidence type="ECO:0000256" key="1">
    <source>
        <dbReference type="SAM" id="MobiDB-lite"/>
    </source>
</evidence>
<feature type="compositionally biased region" description="Low complexity" evidence="1">
    <location>
        <begin position="71"/>
        <end position="82"/>
    </location>
</feature>
<feature type="compositionally biased region" description="Polar residues" evidence="1">
    <location>
        <begin position="26"/>
        <end position="35"/>
    </location>
</feature>
<protein>
    <submittedName>
        <fullName evidence="2">Uncharacterized protein</fullName>
    </submittedName>
</protein>
<feature type="compositionally biased region" description="Polar residues" evidence="1">
    <location>
        <begin position="1"/>
        <end position="10"/>
    </location>
</feature>
<keyword evidence="3" id="KW-1185">Reference proteome</keyword>
<gene>
    <name evidence="2" type="ORF">G4B88_018598</name>
</gene>
<evidence type="ECO:0000313" key="2">
    <source>
        <dbReference type="EMBL" id="KAF4394448.1"/>
    </source>
</evidence>
<feature type="region of interest" description="Disordered" evidence="1">
    <location>
        <begin position="133"/>
        <end position="157"/>
    </location>
</feature>
<feature type="compositionally biased region" description="Acidic residues" evidence="1">
    <location>
        <begin position="57"/>
        <end position="68"/>
    </location>
</feature>
<comment type="caution">
    <text evidence="2">The sequence shown here is derived from an EMBL/GenBank/DDBJ whole genome shotgun (WGS) entry which is preliminary data.</text>
</comment>
<dbReference type="EMBL" id="JAATIQ010000045">
    <property type="protein sequence ID" value="KAF4394448.1"/>
    <property type="molecule type" value="Genomic_DNA"/>
</dbReference>
<feature type="region of interest" description="Disordered" evidence="1">
    <location>
        <begin position="53"/>
        <end position="82"/>
    </location>
</feature>
<reference evidence="2 3" key="1">
    <citation type="journal article" date="2020" name="bioRxiv">
        <title>Sequence and annotation of 42 cannabis genomes reveals extensive copy number variation in cannabinoid synthesis and pathogen resistance genes.</title>
        <authorList>
            <person name="Mckernan K.J."/>
            <person name="Helbert Y."/>
            <person name="Kane L.T."/>
            <person name="Ebling H."/>
            <person name="Zhang L."/>
            <person name="Liu B."/>
            <person name="Eaton Z."/>
            <person name="Mclaughlin S."/>
            <person name="Kingan S."/>
            <person name="Baybayan P."/>
            <person name="Concepcion G."/>
            <person name="Jordan M."/>
            <person name="Riva A."/>
            <person name="Barbazuk W."/>
            <person name="Harkins T."/>
        </authorList>
    </citation>
    <scope>NUCLEOTIDE SEQUENCE [LARGE SCALE GENOMIC DNA]</scope>
    <source>
        <strain evidence="3">cv. Jamaican Lion 4</strain>
        <tissue evidence="2">Leaf</tissue>
    </source>
</reference>
<proteinExistence type="predicted"/>
<feature type="compositionally biased region" description="Basic and acidic residues" evidence="1">
    <location>
        <begin position="11"/>
        <end position="24"/>
    </location>
</feature>
<dbReference type="Proteomes" id="UP000583929">
    <property type="component" value="Unassembled WGS sequence"/>
</dbReference>